<sequence>MPSLVHETVVDGLEALIADSIDRAAGRRWRGRYPSRHFEKTKAELGKVWKGRSGVVDLIDSEGERTRREPDGTFYHPAQPSLPTLVLEVAYSQSQPALSRLAERYLLDSGGGIRCVVGLDLPFPLQVPSNSSSDATATLSIWRLSSPGSISRIDHSFPFHDPDASAFVSPIRLSATDVLPASALPKCAFSAVEMNIPILIPISSLAAIVQSAANRAHELAASPQRLVASSPPTAFRKRSTVGCVREVKREKRSPAQRRMTDFCRVGKGLREVKVKGWVK</sequence>
<comment type="caution">
    <text evidence="1">The sequence shown here is derived from an EMBL/GenBank/DDBJ whole genome shotgun (WGS) entry which is preliminary data.</text>
</comment>
<evidence type="ECO:0000313" key="1">
    <source>
        <dbReference type="EMBL" id="KAK5163955.1"/>
    </source>
</evidence>
<dbReference type="RefSeq" id="XP_064654319.1">
    <property type="nucleotide sequence ID" value="XM_064807572.1"/>
</dbReference>
<dbReference type="Proteomes" id="UP001337655">
    <property type="component" value="Unassembled WGS sequence"/>
</dbReference>
<dbReference type="AlphaFoldDB" id="A0AAV9NWT4"/>
<dbReference type="GeneID" id="89931680"/>
<keyword evidence="2" id="KW-1185">Reference proteome</keyword>
<protein>
    <recommendedName>
        <fullName evidence="3">Restriction endonuclease domain-containing protein</fullName>
    </recommendedName>
</protein>
<gene>
    <name evidence="1" type="ORF">LTR77_010351</name>
</gene>
<organism evidence="1 2">
    <name type="scientific">Saxophila tyrrhenica</name>
    <dbReference type="NCBI Taxonomy" id="1690608"/>
    <lineage>
        <taxon>Eukaryota</taxon>
        <taxon>Fungi</taxon>
        <taxon>Dikarya</taxon>
        <taxon>Ascomycota</taxon>
        <taxon>Pezizomycotina</taxon>
        <taxon>Dothideomycetes</taxon>
        <taxon>Dothideomycetidae</taxon>
        <taxon>Mycosphaerellales</taxon>
        <taxon>Extremaceae</taxon>
        <taxon>Saxophila</taxon>
    </lineage>
</organism>
<accession>A0AAV9NWT4</accession>
<dbReference type="EMBL" id="JAVRRT010000022">
    <property type="protein sequence ID" value="KAK5163955.1"/>
    <property type="molecule type" value="Genomic_DNA"/>
</dbReference>
<evidence type="ECO:0000313" key="2">
    <source>
        <dbReference type="Proteomes" id="UP001337655"/>
    </source>
</evidence>
<name>A0AAV9NWT4_9PEZI</name>
<reference evidence="1 2" key="1">
    <citation type="submission" date="2023-08" db="EMBL/GenBank/DDBJ databases">
        <title>Black Yeasts Isolated from many extreme environments.</title>
        <authorList>
            <person name="Coleine C."/>
            <person name="Stajich J.E."/>
            <person name="Selbmann L."/>
        </authorList>
    </citation>
    <scope>NUCLEOTIDE SEQUENCE [LARGE SCALE GENOMIC DNA]</scope>
    <source>
        <strain evidence="1 2">CCFEE 5935</strain>
    </source>
</reference>
<evidence type="ECO:0008006" key="3">
    <source>
        <dbReference type="Google" id="ProtNLM"/>
    </source>
</evidence>
<proteinExistence type="predicted"/>